<dbReference type="EMBL" id="QKZL01000005">
    <property type="protein sequence ID" value="PZX16920.1"/>
    <property type="molecule type" value="Genomic_DNA"/>
</dbReference>
<evidence type="ECO:0000313" key="3">
    <source>
        <dbReference type="Proteomes" id="UP000248916"/>
    </source>
</evidence>
<sequence length="116" mass="12579">MDRMPFRRVILLAAALMMAMASVVSASRMAPDRDESAMAAHMAIGGTLDDLCGDGPFHNDHHCPFCRLLSDPPEIRFAPCIRRATPTLVWQDLGHLVARSYAGNPNISARAPPAPV</sequence>
<dbReference type="Proteomes" id="UP000248916">
    <property type="component" value="Unassembled WGS sequence"/>
</dbReference>
<keyword evidence="3" id="KW-1185">Reference proteome</keyword>
<name>A0A2W7NA90_9RHOB</name>
<reference evidence="2 3" key="1">
    <citation type="submission" date="2018-06" db="EMBL/GenBank/DDBJ databases">
        <title>Genomic Encyclopedia of Archaeal and Bacterial Type Strains, Phase II (KMG-II): from individual species to whole genera.</title>
        <authorList>
            <person name="Goeker M."/>
        </authorList>
    </citation>
    <scope>NUCLEOTIDE SEQUENCE [LARGE SCALE GENOMIC DNA]</scope>
    <source>
        <strain evidence="2 3">DSM 22009</strain>
    </source>
</reference>
<keyword evidence="1" id="KW-0732">Signal</keyword>
<feature type="chain" id="PRO_5015846396" description="DUF2946 domain-containing protein" evidence="1">
    <location>
        <begin position="27"/>
        <end position="116"/>
    </location>
</feature>
<organism evidence="2 3">
    <name type="scientific">Palleronia aestuarii</name>
    <dbReference type="NCBI Taxonomy" id="568105"/>
    <lineage>
        <taxon>Bacteria</taxon>
        <taxon>Pseudomonadati</taxon>
        <taxon>Pseudomonadota</taxon>
        <taxon>Alphaproteobacteria</taxon>
        <taxon>Rhodobacterales</taxon>
        <taxon>Roseobacteraceae</taxon>
        <taxon>Palleronia</taxon>
    </lineage>
</organism>
<evidence type="ECO:0000313" key="2">
    <source>
        <dbReference type="EMBL" id="PZX16920.1"/>
    </source>
</evidence>
<gene>
    <name evidence="2" type="ORF">LX81_01550</name>
</gene>
<accession>A0A2W7NA90</accession>
<dbReference type="OrthoDB" id="7871900at2"/>
<protein>
    <recommendedName>
        <fullName evidence="4">DUF2946 domain-containing protein</fullName>
    </recommendedName>
</protein>
<feature type="signal peptide" evidence="1">
    <location>
        <begin position="1"/>
        <end position="26"/>
    </location>
</feature>
<dbReference type="RefSeq" id="WP_111536726.1">
    <property type="nucleotide sequence ID" value="NZ_QKZL01000005.1"/>
</dbReference>
<dbReference type="AlphaFoldDB" id="A0A2W7NA90"/>
<evidence type="ECO:0008006" key="4">
    <source>
        <dbReference type="Google" id="ProtNLM"/>
    </source>
</evidence>
<comment type="caution">
    <text evidence="2">The sequence shown here is derived from an EMBL/GenBank/DDBJ whole genome shotgun (WGS) entry which is preliminary data.</text>
</comment>
<proteinExistence type="predicted"/>
<evidence type="ECO:0000256" key="1">
    <source>
        <dbReference type="SAM" id="SignalP"/>
    </source>
</evidence>